<dbReference type="Pfam" id="PF25597">
    <property type="entry name" value="SH3_retrovirus"/>
    <property type="match status" value="1"/>
</dbReference>
<dbReference type="PROSITE" id="PS50994">
    <property type="entry name" value="INTEGRASE"/>
    <property type="match status" value="1"/>
</dbReference>
<dbReference type="Pfam" id="PF13976">
    <property type="entry name" value="gag_pre-integrs"/>
    <property type="match status" value="1"/>
</dbReference>
<keyword evidence="1" id="KW-0645">Protease</keyword>
<evidence type="ECO:0000256" key="4">
    <source>
        <dbReference type="SAM" id="MobiDB-lite"/>
    </source>
</evidence>
<dbReference type="InterPro" id="IPR001584">
    <property type="entry name" value="Integrase_cat-core"/>
</dbReference>
<keyword evidence="7" id="KW-1185">Reference proteome</keyword>
<dbReference type="InterPro" id="IPR036397">
    <property type="entry name" value="RNaseH_sf"/>
</dbReference>
<accession>A0ABQ5BQW1</accession>
<feature type="compositionally biased region" description="Basic and acidic residues" evidence="4">
    <location>
        <begin position="922"/>
        <end position="952"/>
    </location>
</feature>
<dbReference type="Pfam" id="PF22936">
    <property type="entry name" value="Pol_BBD"/>
    <property type="match status" value="1"/>
</dbReference>
<dbReference type="PANTHER" id="PTHR42648:SF32">
    <property type="entry name" value="RIBONUCLEASE H-LIKE DOMAIN, GAG-PRE-INTEGRASE DOMAIN PROTEIN-RELATED"/>
    <property type="match status" value="1"/>
</dbReference>
<evidence type="ECO:0000256" key="2">
    <source>
        <dbReference type="ARBA" id="ARBA00022723"/>
    </source>
</evidence>
<sequence>MSVGIKRLHDDLGVNTAKITTAKRISTVRRIKTRERIKMKIAYQDYLQDKTVDCVETLVPPTTVEQKLARKNELKARGTLLMALPNEHQLKFNTYKDAKTLMEAIEKRFGGGLDQIYDRLQKLISQLEIHGETISQEDANLKLLRSLPSKWKTHTLIWRNKPDLEDLSMDDFTNEAVKTAYGISAANSKANALTLPNVDSLSDAVIYSFFANHSNSSQLDNEDLKQIDPDDLEEMDLKWQMAMLTMRARRFLKIQEGNSFNRTDTIGYDKSKELISQSRILFFSYDSQVFDSQVFDSQMNDKSDEGYHVVPPPYTGNFMPLKHDFVPANKDEYVFSSENENEIKFKSRQRKPSIAKVEFVQSSKHVKSPRECVKKVENSKQANYPKKNSQSLRAVLMKSSFKTLNIARQSSSRAAVSVNTARPINTAYTRPIVNSARPASNVFNRAHSHVRRPFNKYTTNKNSNFNEKVNSVRENVTTVGIKAVEKGVIDSGCSRHMTGNKSYLSDYEEIDGRFVAFGGNSKGGKITGKGKIRIGTLDFEDVYFIKELKFNLFSVLQICDKKNDVLFTDTECVVLSPDFKLTDESYVLLKVPRKDNMYSVDLKNVVPQGGLTCLFSKATLDESNLWHRRLGHINFKTMNKLVRGNLIRGLPLKIFENDHTCVACQKGKQHKASCKTKTVSSISQPLQMLHIDLFGPTLDETSGILKSFITGIENQINHRVKIIKCDKGTKFKNKEMNQFCEVKGIKREFSIARTLQQNGVAERKNRTLIETARTMLADSKLPTTFWAEAVNTVCYVQNRVLVIKPHNKTPYERFHGRTPSLSFMRPFGCLVTILNTLDYLGKFDGKADEGFFVGYSVNSKAFRVFNSRTRIVEETLHITFLENKPNVAGSGPEWLFDIDTLIKSMNHKPVVAVNQSNGNSGEEEKKDAENSETKNSKVPSTEEPRVNQEKDANINSTNNINIVSPTVNVASIKDSAVNENIVYGCADDPNMPNLEEIVYSDDDDVGAEADMTNMDTHIPVSPILTIRIHKDHPVEQIIGDIHSTPQTRRMTKRVNDHVDPKKVIQALTDPSWIEAMPDELLQNKKDERGIVVRNKARLVAQGYTKEEGMDYDEVFSPVARIEAISLFLAYASFMNFVVYQMNVKSAFLYGKIEEEVYVCQPPGFEDPEFPDRVYVRN</sequence>
<evidence type="ECO:0000313" key="6">
    <source>
        <dbReference type="EMBL" id="GJT15234.1"/>
    </source>
</evidence>
<protein>
    <submittedName>
        <fullName evidence="6">Retrovirus-related pol polyprotein from transposon TNT 1-94</fullName>
    </submittedName>
</protein>
<keyword evidence="3" id="KW-0378">Hydrolase</keyword>
<dbReference type="InterPro" id="IPR054722">
    <property type="entry name" value="PolX-like_BBD"/>
</dbReference>
<reference evidence="6" key="2">
    <citation type="submission" date="2022-01" db="EMBL/GenBank/DDBJ databases">
        <authorList>
            <person name="Yamashiro T."/>
            <person name="Shiraishi A."/>
            <person name="Satake H."/>
            <person name="Nakayama K."/>
        </authorList>
    </citation>
    <scope>NUCLEOTIDE SEQUENCE</scope>
</reference>
<dbReference type="InterPro" id="IPR012337">
    <property type="entry name" value="RNaseH-like_sf"/>
</dbReference>
<dbReference type="SUPFAM" id="SSF53098">
    <property type="entry name" value="Ribonuclease H-like"/>
    <property type="match status" value="1"/>
</dbReference>
<name>A0ABQ5BQW1_9ASTR</name>
<dbReference type="InterPro" id="IPR025724">
    <property type="entry name" value="GAG-pre-integrase_dom"/>
</dbReference>
<evidence type="ECO:0000256" key="1">
    <source>
        <dbReference type="ARBA" id="ARBA00022670"/>
    </source>
</evidence>
<dbReference type="EMBL" id="BQNB010013380">
    <property type="protein sequence ID" value="GJT15234.1"/>
    <property type="molecule type" value="Genomic_DNA"/>
</dbReference>
<feature type="region of interest" description="Disordered" evidence="4">
    <location>
        <begin position="912"/>
        <end position="953"/>
    </location>
</feature>
<dbReference type="PANTHER" id="PTHR42648">
    <property type="entry name" value="TRANSPOSASE, PUTATIVE-RELATED"/>
    <property type="match status" value="1"/>
</dbReference>
<dbReference type="InterPro" id="IPR057670">
    <property type="entry name" value="SH3_retrovirus"/>
</dbReference>
<dbReference type="InterPro" id="IPR039537">
    <property type="entry name" value="Retrotran_Ty1/copia-like"/>
</dbReference>
<evidence type="ECO:0000313" key="7">
    <source>
        <dbReference type="Proteomes" id="UP001151760"/>
    </source>
</evidence>
<keyword evidence="2" id="KW-0479">Metal-binding</keyword>
<reference evidence="6" key="1">
    <citation type="journal article" date="2022" name="Int. J. Mol. Sci.">
        <title>Draft Genome of Tanacetum Coccineum: Genomic Comparison of Closely Related Tanacetum-Family Plants.</title>
        <authorList>
            <person name="Yamashiro T."/>
            <person name="Shiraishi A."/>
            <person name="Nakayama K."/>
            <person name="Satake H."/>
        </authorList>
    </citation>
    <scope>NUCLEOTIDE SEQUENCE</scope>
</reference>
<dbReference type="Pfam" id="PF14223">
    <property type="entry name" value="Retrotran_gag_2"/>
    <property type="match status" value="1"/>
</dbReference>
<evidence type="ECO:0000259" key="5">
    <source>
        <dbReference type="PROSITE" id="PS50994"/>
    </source>
</evidence>
<gene>
    <name evidence="6" type="ORF">Tco_0873940</name>
</gene>
<dbReference type="Proteomes" id="UP001151760">
    <property type="component" value="Unassembled WGS sequence"/>
</dbReference>
<proteinExistence type="predicted"/>
<organism evidence="6 7">
    <name type="scientific">Tanacetum coccineum</name>
    <dbReference type="NCBI Taxonomy" id="301880"/>
    <lineage>
        <taxon>Eukaryota</taxon>
        <taxon>Viridiplantae</taxon>
        <taxon>Streptophyta</taxon>
        <taxon>Embryophyta</taxon>
        <taxon>Tracheophyta</taxon>
        <taxon>Spermatophyta</taxon>
        <taxon>Magnoliopsida</taxon>
        <taxon>eudicotyledons</taxon>
        <taxon>Gunneridae</taxon>
        <taxon>Pentapetalae</taxon>
        <taxon>asterids</taxon>
        <taxon>campanulids</taxon>
        <taxon>Asterales</taxon>
        <taxon>Asteraceae</taxon>
        <taxon>Asteroideae</taxon>
        <taxon>Anthemideae</taxon>
        <taxon>Anthemidinae</taxon>
        <taxon>Tanacetum</taxon>
    </lineage>
</organism>
<dbReference type="InterPro" id="IPR013103">
    <property type="entry name" value="RVT_2"/>
</dbReference>
<dbReference type="Gene3D" id="3.30.420.10">
    <property type="entry name" value="Ribonuclease H-like superfamily/Ribonuclease H"/>
    <property type="match status" value="1"/>
</dbReference>
<dbReference type="Pfam" id="PF07727">
    <property type="entry name" value="RVT_2"/>
    <property type="match status" value="1"/>
</dbReference>
<feature type="domain" description="Integrase catalytic" evidence="5">
    <location>
        <begin position="647"/>
        <end position="818"/>
    </location>
</feature>
<comment type="caution">
    <text evidence="6">The sequence shown here is derived from an EMBL/GenBank/DDBJ whole genome shotgun (WGS) entry which is preliminary data.</text>
</comment>
<evidence type="ECO:0000256" key="3">
    <source>
        <dbReference type="ARBA" id="ARBA00022801"/>
    </source>
</evidence>